<comment type="catalytic activity">
    <reaction evidence="1">
        <text>(4aS,6R)-4a-hydroxy-L-erythro-5,6,7,8-tetrahydrobiopterin = (6R)-L-erythro-6,7-dihydrobiopterin + H2O</text>
        <dbReference type="Rhea" id="RHEA:11920"/>
        <dbReference type="ChEBI" id="CHEBI:15377"/>
        <dbReference type="ChEBI" id="CHEBI:15642"/>
        <dbReference type="ChEBI" id="CHEBI:43120"/>
        <dbReference type="EC" id="4.2.1.96"/>
    </reaction>
</comment>
<comment type="similarity">
    <text evidence="2">Belongs to the pterin-4-alpha-carbinolamine dehydratase family.</text>
</comment>
<dbReference type="PANTHER" id="PTHR12599">
    <property type="entry name" value="PTERIN-4-ALPHA-CARBINOLAMINE DEHYDRATASE"/>
    <property type="match status" value="1"/>
</dbReference>
<dbReference type="InterPro" id="IPR001533">
    <property type="entry name" value="Pterin_deHydtase"/>
</dbReference>
<evidence type="ECO:0000256" key="4">
    <source>
        <dbReference type="ARBA" id="ARBA00023239"/>
    </source>
</evidence>
<dbReference type="EMBL" id="CM009757">
    <property type="protein sequence ID" value="PUZ43328.1"/>
    <property type="molecule type" value="Genomic_DNA"/>
</dbReference>
<dbReference type="EC" id="4.2.1.96" evidence="3"/>
<protein>
    <recommendedName>
        <fullName evidence="3">4a-hydroxytetrahydrobiopterin dehydratase</fullName>
        <ecNumber evidence="3">4.2.1.96</ecNumber>
    </recommendedName>
</protein>
<dbReference type="GO" id="GO:0009536">
    <property type="term" value="C:plastid"/>
    <property type="evidence" value="ECO:0007669"/>
    <property type="project" value="TreeGrafter"/>
</dbReference>
<dbReference type="GO" id="GO:0006729">
    <property type="term" value="P:tetrahydrobiopterin biosynthetic process"/>
    <property type="evidence" value="ECO:0007669"/>
    <property type="project" value="InterPro"/>
</dbReference>
<accession>A0A2T7CJ29</accession>
<evidence type="ECO:0000313" key="6">
    <source>
        <dbReference type="Proteomes" id="UP000244336"/>
    </source>
</evidence>
<dbReference type="SUPFAM" id="SSF55248">
    <property type="entry name" value="PCD-like"/>
    <property type="match status" value="1"/>
</dbReference>
<evidence type="ECO:0000256" key="3">
    <source>
        <dbReference type="ARBA" id="ARBA00013252"/>
    </source>
</evidence>
<dbReference type="GO" id="GO:0008124">
    <property type="term" value="F:4-alpha-hydroxytetrahydrobiopterin dehydratase activity"/>
    <property type="evidence" value="ECO:0007669"/>
    <property type="project" value="UniProtKB-EC"/>
</dbReference>
<organism evidence="5 6">
    <name type="scientific">Panicum hallii var. hallii</name>
    <dbReference type="NCBI Taxonomy" id="1504633"/>
    <lineage>
        <taxon>Eukaryota</taxon>
        <taxon>Viridiplantae</taxon>
        <taxon>Streptophyta</taxon>
        <taxon>Embryophyta</taxon>
        <taxon>Tracheophyta</taxon>
        <taxon>Spermatophyta</taxon>
        <taxon>Magnoliopsida</taxon>
        <taxon>Liliopsida</taxon>
        <taxon>Poales</taxon>
        <taxon>Poaceae</taxon>
        <taxon>PACMAD clade</taxon>
        <taxon>Panicoideae</taxon>
        <taxon>Panicodae</taxon>
        <taxon>Paniceae</taxon>
        <taxon>Panicinae</taxon>
        <taxon>Panicum</taxon>
        <taxon>Panicum sect. Panicum</taxon>
    </lineage>
</organism>
<dbReference type="Pfam" id="PF01329">
    <property type="entry name" value="Pterin_4a"/>
    <property type="match status" value="1"/>
</dbReference>
<keyword evidence="6" id="KW-1185">Reference proteome</keyword>
<evidence type="ECO:0000313" key="5">
    <source>
        <dbReference type="EMBL" id="PUZ43328.1"/>
    </source>
</evidence>
<dbReference type="STRING" id="1504633.A0A2T7CJ29"/>
<proteinExistence type="inferred from homology"/>
<dbReference type="Gene3D" id="3.30.1360.20">
    <property type="entry name" value="Transcriptional coactivator/pterin dehydratase"/>
    <property type="match status" value="1"/>
</dbReference>
<evidence type="ECO:0000256" key="2">
    <source>
        <dbReference type="ARBA" id="ARBA00006472"/>
    </source>
</evidence>
<dbReference type="Proteomes" id="UP000244336">
    <property type="component" value="Chromosome 9"/>
</dbReference>
<dbReference type="OrthoDB" id="277398at2759"/>
<evidence type="ECO:0000256" key="1">
    <source>
        <dbReference type="ARBA" id="ARBA00001554"/>
    </source>
</evidence>
<dbReference type="AlphaFoldDB" id="A0A2T7CJ29"/>
<gene>
    <name evidence="5" type="ORF">GQ55_9G652600</name>
</gene>
<reference evidence="5 6" key="1">
    <citation type="submission" date="2018-04" db="EMBL/GenBank/DDBJ databases">
        <title>WGS assembly of Panicum hallii var. hallii HAL2.</title>
        <authorList>
            <person name="Lovell J."/>
            <person name="Jenkins J."/>
            <person name="Lowry D."/>
            <person name="Mamidi S."/>
            <person name="Sreedasyam A."/>
            <person name="Weng X."/>
            <person name="Barry K."/>
            <person name="Bonette J."/>
            <person name="Campitelli B."/>
            <person name="Daum C."/>
            <person name="Gordon S."/>
            <person name="Gould B."/>
            <person name="Lipzen A."/>
            <person name="MacQueen A."/>
            <person name="Palacio-Mejia J."/>
            <person name="Plott C."/>
            <person name="Shakirov E."/>
            <person name="Shu S."/>
            <person name="Yoshinaga Y."/>
            <person name="Zane M."/>
            <person name="Rokhsar D."/>
            <person name="Grimwood J."/>
            <person name="Schmutz J."/>
            <person name="Juenger T."/>
        </authorList>
    </citation>
    <scope>NUCLEOTIDE SEQUENCE [LARGE SCALE GENOMIC DNA]</scope>
    <source>
        <strain evidence="6">cv. HAL2</strain>
    </source>
</reference>
<keyword evidence="4" id="KW-0456">Lyase</keyword>
<dbReference type="Gramene" id="PUZ43328">
    <property type="protein sequence ID" value="PUZ43328"/>
    <property type="gene ID" value="GQ55_9G652600"/>
</dbReference>
<dbReference type="InterPro" id="IPR036428">
    <property type="entry name" value="PCD_sf"/>
</dbReference>
<sequence>MVATNPSRAASCHPSIPIFHSHPMALSLSLAPPVAAAAGSSSSSCPSFLRPAAVAMRRGRSSRARGSVVAMADLLGDFGARDPFPEEIESKFGEKVLGNVDTLHQILIPTLSALSLARLPLQPDAEALSLDDARRLLLKVVGWRLVLSDDEQRPARLQCVWKVRDESCGQELIARINAALDGAGHAPAALVWEAPSSQVRAELSTPSGAGDSLTVNDYIVAARIDKVKTLDLIPKKRVWA</sequence>
<name>A0A2T7CJ29_9POAL</name>
<dbReference type="PANTHER" id="PTHR12599:SF8">
    <property type="entry name" value="PTERIN-4-ALPHA-CARBINOLAMINE DEHYDRATASE, CHLOROPLASTIC-RELATED"/>
    <property type="match status" value="1"/>
</dbReference>